<dbReference type="Proteomes" id="UP000536711">
    <property type="component" value="Unassembled WGS sequence"/>
</dbReference>
<evidence type="ECO:0000259" key="2">
    <source>
        <dbReference type="Pfam" id="PF22422"/>
    </source>
</evidence>
<dbReference type="InterPro" id="IPR054491">
    <property type="entry name" value="MGH1-like_GH"/>
</dbReference>
<evidence type="ECO:0000313" key="4">
    <source>
        <dbReference type="Proteomes" id="UP000536711"/>
    </source>
</evidence>
<dbReference type="GO" id="GO:0005975">
    <property type="term" value="P:carbohydrate metabolic process"/>
    <property type="evidence" value="ECO:0007669"/>
    <property type="project" value="InterPro"/>
</dbReference>
<organism evidence="3 4">
    <name type="scientific">Fusarium acutatum</name>
    <dbReference type="NCBI Taxonomy" id="78861"/>
    <lineage>
        <taxon>Eukaryota</taxon>
        <taxon>Fungi</taxon>
        <taxon>Dikarya</taxon>
        <taxon>Ascomycota</taxon>
        <taxon>Pezizomycotina</taxon>
        <taxon>Sordariomycetes</taxon>
        <taxon>Hypocreomycetidae</taxon>
        <taxon>Hypocreales</taxon>
        <taxon>Nectriaceae</taxon>
        <taxon>Fusarium</taxon>
        <taxon>Fusarium fujikuroi species complex</taxon>
    </lineage>
</organism>
<dbReference type="EMBL" id="JAADJF010000712">
    <property type="protein sequence ID" value="KAF4414783.1"/>
    <property type="molecule type" value="Genomic_DNA"/>
</dbReference>
<dbReference type="InterPro" id="IPR012341">
    <property type="entry name" value="6hp_glycosidase-like_sf"/>
</dbReference>
<feature type="signal peptide" evidence="1">
    <location>
        <begin position="1"/>
        <end position="17"/>
    </location>
</feature>
<feature type="domain" description="Mannosylglycerate hydrolase MGH1-like glycoside hydrolase" evidence="2">
    <location>
        <begin position="91"/>
        <end position="368"/>
    </location>
</feature>
<accession>A0A8H4J846</accession>
<feature type="chain" id="PRO_5034948183" evidence="1">
    <location>
        <begin position="18"/>
        <end position="384"/>
    </location>
</feature>
<reference evidence="3 4" key="1">
    <citation type="submission" date="2020-01" db="EMBL/GenBank/DDBJ databases">
        <title>Identification and distribution of gene clusters putatively required for synthesis of sphingolipid metabolism inhibitors in phylogenetically diverse species of the filamentous fungus Fusarium.</title>
        <authorList>
            <person name="Kim H.-S."/>
            <person name="Busman M."/>
            <person name="Brown D.W."/>
            <person name="Divon H."/>
            <person name="Uhlig S."/>
            <person name="Proctor R.H."/>
        </authorList>
    </citation>
    <scope>NUCLEOTIDE SEQUENCE [LARGE SCALE GENOMIC DNA]</scope>
    <source>
        <strain evidence="3 4">NRRL 13308</strain>
    </source>
</reference>
<sequence>MLFIPALLVAMASFAGATEFLNHGQLLNGLENPQWFEKNIPLLDVPDKYIKEVYYYRWQTYKEHLVYTGAQYGYMSSEFLRPVGYGAPYGGIVAAAAHHIAEGRWLRDTRYGQDVANYWLSGPGQFPKPMNNGVNKDTSDWAHEYSFWAANALWKQYLVSGDRDFIVGQLDNLVNQYRGWDSHYNDALGLYWQVRVWDATEYTAASYESSDPYHGGAGFRPTINSYQYGDALAISRIAALQGNSKLEDEYTNRAESLRTATQKHLWDNNSKFYKHRACDNNPSGALLGTRDIMGYIPWAFNLPKDDTQMAAFSQLVDPQGFSAKYSPTTAEWRSKWFMHEAENCCRWDGPLWPYASAQTLTAVENVLYDYPSQNYINSVGLFQK</sequence>
<protein>
    <submittedName>
        <fullName evidence="3">Coagulation factor 5 8 type domain-containing</fullName>
    </submittedName>
</protein>
<dbReference type="Gene3D" id="1.50.10.10">
    <property type="match status" value="1"/>
</dbReference>
<name>A0A8H4J846_9HYPO</name>
<proteinExistence type="predicted"/>
<evidence type="ECO:0000256" key="1">
    <source>
        <dbReference type="SAM" id="SignalP"/>
    </source>
</evidence>
<keyword evidence="1" id="KW-0732">Signal</keyword>
<comment type="caution">
    <text evidence="3">The sequence shown here is derived from an EMBL/GenBank/DDBJ whole genome shotgun (WGS) entry which is preliminary data.</text>
</comment>
<dbReference type="OrthoDB" id="5382128at2759"/>
<dbReference type="SUPFAM" id="SSF48208">
    <property type="entry name" value="Six-hairpin glycosidases"/>
    <property type="match status" value="1"/>
</dbReference>
<dbReference type="GO" id="GO:0003824">
    <property type="term" value="F:catalytic activity"/>
    <property type="evidence" value="ECO:0007669"/>
    <property type="project" value="UniProtKB-ARBA"/>
</dbReference>
<gene>
    <name evidence="3" type="ORF">FACUT_13969</name>
</gene>
<keyword evidence="4" id="KW-1185">Reference proteome</keyword>
<dbReference type="InterPro" id="IPR008928">
    <property type="entry name" value="6-hairpin_glycosidase_sf"/>
</dbReference>
<dbReference type="Pfam" id="PF22422">
    <property type="entry name" value="MGH1-like_GH"/>
    <property type="match status" value="1"/>
</dbReference>
<dbReference type="AlphaFoldDB" id="A0A8H4J846"/>
<evidence type="ECO:0000313" key="3">
    <source>
        <dbReference type="EMBL" id="KAF4414783.1"/>
    </source>
</evidence>